<accession>A0ABU6J1C7</accession>
<dbReference type="EMBL" id="JAYMFH010000015">
    <property type="protein sequence ID" value="MEC4295612.1"/>
    <property type="molecule type" value="Genomic_DNA"/>
</dbReference>
<keyword evidence="4" id="KW-1185">Reference proteome</keyword>
<dbReference type="Pfam" id="PF12773">
    <property type="entry name" value="DZR"/>
    <property type="match status" value="1"/>
</dbReference>
<dbReference type="RefSeq" id="WP_326455022.1">
    <property type="nucleotide sequence ID" value="NZ_JAYMFH010000015.1"/>
</dbReference>
<proteinExistence type="predicted"/>
<dbReference type="SUPFAM" id="SSF117892">
    <property type="entry name" value="Band 7/SPFH domain"/>
    <property type="match status" value="1"/>
</dbReference>
<dbReference type="CDD" id="cd03408">
    <property type="entry name" value="SPFH_like_u1"/>
    <property type="match status" value="1"/>
</dbReference>
<gene>
    <name evidence="3" type="ORF">VJ920_09845</name>
</gene>
<reference evidence="3 4" key="1">
    <citation type="submission" date="2024-01" db="EMBL/GenBank/DDBJ databases">
        <title>novel species in genus Adlercreutzia.</title>
        <authorList>
            <person name="Liu X."/>
        </authorList>
    </citation>
    <scope>NUCLEOTIDE SEQUENCE [LARGE SCALE GENOMIC DNA]</scope>
    <source>
        <strain evidence="3 4">R22</strain>
    </source>
</reference>
<name>A0ABU6J1C7_9ACTN</name>
<dbReference type="PANTHER" id="PTHR37826:SF2">
    <property type="entry name" value="ZINC-RIBBON DOMAIN-CONTAINING PROTEIN"/>
    <property type="match status" value="1"/>
</dbReference>
<organism evidence="3 4">
    <name type="scientific">Adlercreutzia shanghongiae</name>
    <dbReference type="NCBI Taxonomy" id="3111773"/>
    <lineage>
        <taxon>Bacteria</taxon>
        <taxon>Bacillati</taxon>
        <taxon>Actinomycetota</taxon>
        <taxon>Coriobacteriia</taxon>
        <taxon>Eggerthellales</taxon>
        <taxon>Eggerthellaceae</taxon>
        <taxon>Adlercreutzia</taxon>
    </lineage>
</organism>
<evidence type="ECO:0000259" key="2">
    <source>
        <dbReference type="Pfam" id="PF13421"/>
    </source>
</evidence>
<evidence type="ECO:0000313" key="4">
    <source>
        <dbReference type="Proteomes" id="UP001343724"/>
    </source>
</evidence>
<dbReference type="InterPro" id="IPR036013">
    <property type="entry name" value="Band_7/SPFH_dom_sf"/>
</dbReference>
<evidence type="ECO:0000259" key="1">
    <source>
        <dbReference type="Pfam" id="PF12773"/>
    </source>
</evidence>
<feature type="domain" description="DZANK-type" evidence="1">
    <location>
        <begin position="301"/>
        <end position="355"/>
    </location>
</feature>
<dbReference type="Pfam" id="PF13421">
    <property type="entry name" value="Band_7_1"/>
    <property type="match status" value="1"/>
</dbReference>
<dbReference type="InterPro" id="IPR025874">
    <property type="entry name" value="DZR"/>
</dbReference>
<dbReference type="InterPro" id="IPR033880">
    <property type="entry name" value="SPFH_YdjI"/>
</dbReference>
<evidence type="ECO:0000313" key="3">
    <source>
        <dbReference type="EMBL" id="MEC4295612.1"/>
    </source>
</evidence>
<dbReference type="Proteomes" id="UP001343724">
    <property type="component" value="Unassembled WGS sequence"/>
</dbReference>
<comment type="caution">
    <text evidence="3">The sequence shown here is derived from an EMBL/GenBank/DDBJ whole genome shotgun (WGS) entry which is preliminary data.</text>
</comment>
<sequence length="373" mass="40161">MAIVSVVKYDGSPDVFAWKYPDSELGTWTQLIVNESQQAILFKGGQALDVFEAGRHTLSTSNIPFLEKVINLPFGGQSPFSAEVWFVNKQFNLDVKWGTPSPIQIQDPVFGVFVPVRSHGVFGIQIDDAKRFLVKLVGTLPSFTKDDIMRYFRGVYVSRVKDAISTYILERKIGILEINRYLDELSEYLQERIEPVMSDYGISLANFFVNDISIPEDDSAVVTLKQALAKKAEMELIGYTYVQERSFDTLEGAASNPGSTASDLMGAGLGLGMGFGMGGGVGGAFADVARNLSVAGPGRLCPACGQAVPAGQRFCGGCGRDMSKSGESSPSKAASFCMECGAPLSAAMKFCGQCGAPVAHRGDESKSTSREEN</sequence>
<protein>
    <submittedName>
        <fullName evidence="3">SPFH domain-containing protein</fullName>
    </submittedName>
</protein>
<feature type="domain" description="SPFH" evidence="2">
    <location>
        <begin position="21"/>
        <end position="222"/>
    </location>
</feature>
<dbReference type="PANTHER" id="PTHR37826">
    <property type="entry name" value="FLOTILLIN BAND_7_5 DOMAIN PROTEIN"/>
    <property type="match status" value="1"/>
</dbReference>